<evidence type="ECO:0000256" key="2">
    <source>
        <dbReference type="ARBA" id="ARBA00009677"/>
    </source>
</evidence>
<dbReference type="GO" id="GO:0009424">
    <property type="term" value="C:bacterial-type flagellum hook"/>
    <property type="evidence" value="ECO:0007669"/>
    <property type="project" value="TreeGrafter"/>
</dbReference>
<protein>
    <recommendedName>
        <fullName evidence="3 5">Flagellar hook protein FlgE</fullName>
    </recommendedName>
</protein>
<dbReference type="Proteomes" id="UP000050514">
    <property type="component" value="Unassembled WGS sequence"/>
</dbReference>
<keyword evidence="4 5" id="KW-0975">Bacterial flagellum</keyword>
<proteinExistence type="inferred from homology"/>
<sequence>MLRSMFTAISALNLHQNYLDVVANNLANANTTGFKASRVLFHDQFSQLMNPGASPSSTLGGTNPIQIGLGLQLGFISPIFTQGMLQSTGRNMDLALQGDGFFIYGRGTQRNYSREGSIAMDSEGYLVNSSTGLRLQGWQADAAGNLDFNIPIGDIRLNANRTLARATNTVNYGGNLSADTAIGGSVTTTMGVYDSLGVLHTASVQFTRTAANTWTWQVTAPTGATGQGTLVFDGDGHYVSNTVGTAVSIPASPGANPINNLNLNLSSATMLSGSSSITVQSQDGLPTGTVSDVYISPNDGAIILVYSNGMREKVAQIALARFNNPAGLIHVGHTSFQQGLNSGEPEIGLPGTGGRGLVAAGYLEASNVDMAQEFTNMILAQRGFQASSRVITTSDEILQELVNLKR</sequence>
<dbReference type="InterPro" id="IPR053967">
    <property type="entry name" value="LlgE_F_G-like_D1"/>
</dbReference>
<dbReference type="Pfam" id="PF22692">
    <property type="entry name" value="LlgE_F_G_D1"/>
    <property type="match status" value="1"/>
</dbReference>
<comment type="function">
    <text evidence="5">A flexible structure which links the flagellar filament to the drive apparatus in the basal body.</text>
</comment>
<dbReference type="PANTHER" id="PTHR30435:SF1">
    <property type="entry name" value="FLAGELLAR HOOK PROTEIN FLGE"/>
    <property type="match status" value="1"/>
</dbReference>
<feature type="domain" description="Flagellar basal body rod protein N-terminal" evidence="6">
    <location>
        <begin position="7"/>
        <end position="35"/>
    </location>
</feature>
<evidence type="ECO:0000313" key="10">
    <source>
        <dbReference type="EMBL" id="KPL76297.1"/>
    </source>
</evidence>
<comment type="similarity">
    <text evidence="2 5">Belongs to the flagella basal body rod proteins family.</text>
</comment>
<dbReference type="GO" id="GO:0009425">
    <property type="term" value="C:bacterial-type flagellum basal body"/>
    <property type="evidence" value="ECO:0007669"/>
    <property type="project" value="UniProtKB-SubCell"/>
</dbReference>
<dbReference type="SUPFAM" id="SSF117143">
    <property type="entry name" value="Flagellar hook protein flgE"/>
    <property type="match status" value="1"/>
</dbReference>
<evidence type="ECO:0000256" key="5">
    <source>
        <dbReference type="RuleBase" id="RU362116"/>
    </source>
</evidence>
<comment type="caution">
    <text evidence="10">The sequence shown here is derived from an EMBL/GenBank/DDBJ whole genome shotgun (WGS) entry which is preliminary data.</text>
</comment>
<dbReference type="PROSITE" id="PS00588">
    <property type="entry name" value="FLAGELLA_BB_ROD"/>
    <property type="match status" value="1"/>
</dbReference>
<evidence type="ECO:0000259" key="6">
    <source>
        <dbReference type="Pfam" id="PF00460"/>
    </source>
</evidence>
<dbReference type="STRING" id="360411.AC812_06380"/>
<evidence type="ECO:0000256" key="1">
    <source>
        <dbReference type="ARBA" id="ARBA00004117"/>
    </source>
</evidence>
<evidence type="ECO:0000259" key="8">
    <source>
        <dbReference type="Pfam" id="PF07559"/>
    </source>
</evidence>
<evidence type="ECO:0000313" key="11">
    <source>
        <dbReference type="Proteomes" id="UP000050514"/>
    </source>
</evidence>
<feature type="domain" description="Flagellar hook protein FlgE/F/G-like D1" evidence="9">
    <location>
        <begin position="95"/>
        <end position="151"/>
    </location>
</feature>
<dbReference type="Gene3D" id="2.60.98.20">
    <property type="entry name" value="Flagellar hook protein FlgE"/>
    <property type="match status" value="1"/>
</dbReference>
<evidence type="ECO:0000259" key="7">
    <source>
        <dbReference type="Pfam" id="PF06429"/>
    </source>
</evidence>
<dbReference type="InterPro" id="IPR037058">
    <property type="entry name" value="Falgellar_hook_FlgE_sf"/>
</dbReference>
<evidence type="ECO:0000259" key="9">
    <source>
        <dbReference type="Pfam" id="PF22692"/>
    </source>
</evidence>
<gene>
    <name evidence="10" type="ORF">AC812_06380</name>
</gene>
<dbReference type="InterPro" id="IPR037925">
    <property type="entry name" value="FlgE/F/G-like"/>
</dbReference>
<dbReference type="OrthoDB" id="158495at2"/>
<reference evidence="10 11" key="1">
    <citation type="submission" date="2015-07" db="EMBL/GenBank/DDBJ databases">
        <title>Draft genome of Bellilinea caldifistulae DSM 17877.</title>
        <authorList>
            <person name="Hemp J."/>
            <person name="Ward L.M."/>
            <person name="Pace L.A."/>
            <person name="Fischer W.W."/>
        </authorList>
    </citation>
    <scope>NUCLEOTIDE SEQUENCE [LARGE SCALE GENOMIC DNA]</scope>
    <source>
        <strain evidence="10 11">GOMI-1</strain>
    </source>
</reference>
<feature type="domain" description="Flagellar basal-body/hook protein C-terminal" evidence="7">
    <location>
        <begin position="360"/>
        <end position="404"/>
    </location>
</feature>
<dbReference type="PANTHER" id="PTHR30435">
    <property type="entry name" value="FLAGELLAR PROTEIN"/>
    <property type="match status" value="1"/>
</dbReference>
<accession>A0A0P6XM77</accession>
<dbReference type="SUPFAM" id="SSF64518">
    <property type="entry name" value="Phase 1 flagellin"/>
    <property type="match status" value="1"/>
</dbReference>
<evidence type="ECO:0000256" key="4">
    <source>
        <dbReference type="ARBA" id="ARBA00023143"/>
    </source>
</evidence>
<name>A0A0P6XM77_9CHLR</name>
<dbReference type="InterPro" id="IPR001444">
    <property type="entry name" value="Flag_bb_rod_N"/>
</dbReference>
<dbReference type="Pfam" id="PF07559">
    <property type="entry name" value="FlgE_D2"/>
    <property type="match status" value="1"/>
</dbReference>
<dbReference type="InterPro" id="IPR011491">
    <property type="entry name" value="FlgE_D2"/>
</dbReference>
<dbReference type="Pfam" id="PF06429">
    <property type="entry name" value="Flg_bbr_C"/>
    <property type="match status" value="1"/>
</dbReference>
<dbReference type="InterPro" id="IPR020013">
    <property type="entry name" value="Flagellar_FlgE/F/G"/>
</dbReference>
<dbReference type="NCBIfam" id="TIGR03506">
    <property type="entry name" value="FlgEFG_subfam"/>
    <property type="match status" value="1"/>
</dbReference>
<dbReference type="GO" id="GO:0071978">
    <property type="term" value="P:bacterial-type flagellum-dependent swarming motility"/>
    <property type="evidence" value="ECO:0007669"/>
    <property type="project" value="TreeGrafter"/>
</dbReference>
<feature type="domain" description="Flagellar hook protein FlgE D2" evidence="8">
    <location>
        <begin position="183"/>
        <end position="284"/>
    </location>
</feature>
<dbReference type="InterPro" id="IPR010930">
    <property type="entry name" value="Flg_bb/hook_C_dom"/>
</dbReference>
<dbReference type="GO" id="GO:0005829">
    <property type="term" value="C:cytosol"/>
    <property type="evidence" value="ECO:0007669"/>
    <property type="project" value="TreeGrafter"/>
</dbReference>
<dbReference type="Pfam" id="PF00460">
    <property type="entry name" value="Flg_bb_rod"/>
    <property type="match status" value="1"/>
</dbReference>
<comment type="subcellular location">
    <subcellularLocation>
        <location evidence="1 5">Bacterial flagellum basal body</location>
    </subcellularLocation>
</comment>
<organism evidence="10 11">
    <name type="scientific">Bellilinea caldifistulae</name>
    <dbReference type="NCBI Taxonomy" id="360411"/>
    <lineage>
        <taxon>Bacteria</taxon>
        <taxon>Bacillati</taxon>
        <taxon>Chloroflexota</taxon>
        <taxon>Anaerolineae</taxon>
        <taxon>Anaerolineales</taxon>
        <taxon>Anaerolineaceae</taxon>
        <taxon>Bellilinea</taxon>
    </lineage>
</organism>
<dbReference type="InterPro" id="IPR019776">
    <property type="entry name" value="Flagellar_basal_body_rod_CS"/>
</dbReference>
<evidence type="ECO:0000256" key="3">
    <source>
        <dbReference type="ARBA" id="ARBA00019015"/>
    </source>
</evidence>
<dbReference type="RefSeq" id="WP_061919255.1">
    <property type="nucleotide sequence ID" value="NZ_DF967971.1"/>
</dbReference>
<dbReference type="PATRIC" id="fig|360411.5.peg.1401"/>
<dbReference type="AlphaFoldDB" id="A0A0P6XM77"/>
<keyword evidence="11" id="KW-1185">Reference proteome</keyword>
<dbReference type="EMBL" id="LGHJ01000012">
    <property type="protein sequence ID" value="KPL76297.1"/>
    <property type="molecule type" value="Genomic_DNA"/>
</dbReference>